<dbReference type="Proteomes" id="UP000288805">
    <property type="component" value="Unassembled WGS sequence"/>
</dbReference>
<dbReference type="EMBL" id="QGNW01000020">
    <property type="protein sequence ID" value="RVX14595.1"/>
    <property type="molecule type" value="Genomic_DNA"/>
</dbReference>
<proteinExistence type="predicted"/>
<protein>
    <submittedName>
        <fullName evidence="2">Uncharacterized protein</fullName>
    </submittedName>
</protein>
<evidence type="ECO:0000313" key="4">
    <source>
        <dbReference type="Proteomes" id="UP000288805"/>
    </source>
</evidence>
<name>A0A438EQT1_VITVI</name>
<evidence type="ECO:0000256" key="1">
    <source>
        <dbReference type="SAM" id="MobiDB-lite"/>
    </source>
</evidence>
<feature type="region of interest" description="Disordered" evidence="1">
    <location>
        <begin position="1"/>
        <end position="22"/>
    </location>
</feature>
<evidence type="ECO:0000313" key="2">
    <source>
        <dbReference type="EMBL" id="RVW50094.1"/>
    </source>
</evidence>
<comment type="caution">
    <text evidence="2">The sequence shown here is derived from an EMBL/GenBank/DDBJ whole genome shotgun (WGS) entry which is preliminary data.</text>
</comment>
<organism evidence="2 4">
    <name type="scientific">Vitis vinifera</name>
    <name type="common">Grape</name>
    <dbReference type="NCBI Taxonomy" id="29760"/>
    <lineage>
        <taxon>Eukaryota</taxon>
        <taxon>Viridiplantae</taxon>
        <taxon>Streptophyta</taxon>
        <taxon>Embryophyta</taxon>
        <taxon>Tracheophyta</taxon>
        <taxon>Spermatophyta</taxon>
        <taxon>Magnoliopsida</taxon>
        <taxon>eudicotyledons</taxon>
        <taxon>Gunneridae</taxon>
        <taxon>Pentapetalae</taxon>
        <taxon>rosids</taxon>
        <taxon>Vitales</taxon>
        <taxon>Vitaceae</taxon>
        <taxon>Viteae</taxon>
        <taxon>Vitis</taxon>
    </lineage>
</organism>
<dbReference type="AlphaFoldDB" id="A0A438EQT1"/>
<accession>A0A438EQT1</accession>
<feature type="compositionally biased region" description="Low complexity" evidence="1">
    <location>
        <begin position="10"/>
        <end position="21"/>
    </location>
</feature>
<evidence type="ECO:0000313" key="3">
    <source>
        <dbReference type="EMBL" id="RVX14595.1"/>
    </source>
</evidence>
<gene>
    <name evidence="3" type="ORF">CK203_012093</name>
    <name evidence="2" type="ORF">CK203_106835</name>
</gene>
<reference evidence="2 4" key="1">
    <citation type="journal article" date="2018" name="PLoS Genet.">
        <title>Population sequencing reveals clonal diversity and ancestral inbreeding in the grapevine cultivar Chardonnay.</title>
        <authorList>
            <person name="Roach M.J."/>
            <person name="Johnson D.L."/>
            <person name="Bohlmann J."/>
            <person name="van Vuuren H.J."/>
            <person name="Jones S.J."/>
            <person name="Pretorius I.S."/>
            <person name="Schmidt S.A."/>
            <person name="Borneman A.R."/>
        </authorList>
    </citation>
    <scope>NUCLEOTIDE SEQUENCE [LARGE SCALE GENOMIC DNA]</scope>
    <source>
        <strain evidence="4">cv. Chardonnay</strain>
        <strain evidence="2">I10V1</strain>
        <tissue evidence="2">Leaf</tissue>
    </source>
</reference>
<dbReference type="EMBL" id="QGNW01001213">
    <property type="protein sequence ID" value="RVW50094.1"/>
    <property type="molecule type" value="Genomic_DNA"/>
</dbReference>
<sequence>MSSGRYMAYSPSPSTAPHSPHIAGLRSATSALVEQEKYASSPFSVFFPHNYWMEICAGGGDLM</sequence>